<gene>
    <name evidence="6" type="ORF">METZ01_LOCUS250765</name>
</gene>
<dbReference type="HAMAP" id="MF_00902">
    <property type="entry name" value="TatC"/>
    <property type="match status" value="1"/>
</dbReference>
<evidence type="ECO:0000256" key="2">
    <source>
        <dbReference type="ARBA" id="ARBA00022692"/>
    </source>
</evidence>
<evidence type="ECO:0008006" key="7">
    <source>
        <dbReference type="Google" id="ProtNLM"/>
    </source>
</evidence>
<dbReference type="PROSITE" id="PS01218">
    <property type="entry name" value="TATC"/>
    <property type="match status" value="1"/>
</dbReference>
<dbReference type="GO" id="GO:0009977">
    <property type="term" value="F:proton motive force dependent protein transmembrane transporter activity"/>
    <property type="evidence" value="ECO:0007669"/>
    <property type="project" value="TreeGrafter"/>
</dbReference>
<evidence type="ECO:0000256" key="5">
    <source>
        <dbReference type="SAM" id="Phobius"/>
    </source>
</evidence>
<proteinExistence type="inferred from homology"/>
<feature type="transmembrane region" description="Helical" evidence="5">
    <location>
        <begin position="217"/>
        <end position="238"/>
    </location>
</feature>
<sequence length="250" mass="27839">MSDDSQSLGTHLDELRRRLTWSAIVVVICTVVAFIFHQQILSLLMEPARGFPGVPNQKPIYTDLTEFIGIAMKASLLAGIFTSLPFLLWQLVMFVSPGLNPTEKKYLYILMPVSIIIFLLGAGFGYFVLFPPAVKFLITFGSDVATPMIRIGNYVSLMLSLLFWMGLIFELPIVLFFLSRIGVVRPAFLSRNRKWAIVLAFVLGALITPTLDPINQTLVAIPVLVLYEVGIILSKIGLKIRDRGSTGDFE</sequence>
<keyword evidence="3 5" id="KW-1133">Transmembrane helix</keyword>
<dbReference type="PANTHER" id="PTHR30371:SF0">
    <property type="entry name" value="SEC-INDEPENDENT PROTEIN TRANSLOCASE PROTEIN TATC, CHLOROPLASTIC-RELATED"/>
    <property type="match status" value="1"/>
</dbReference>
<evidence type="ECO:0000256" key="3">
    <source>
        <dbReference type="ARBA" id="ARBA00022989"/>
    </source>
</evidence>
<dbReference type="AlphaFoldDB" id="A0A382IGY2"/>
<dbReference type="GO" id="GO:0033281">
    <property type="term" value="C:TAT protein transport complex"/>
    <property type="evidence" value="ECO:0007669"/>
    <property type="project" value="TreeGrafter"/>
</dbReference>
<keyword evidence="4 5" id="KW-0472">Membrane</keyword>
<dbReference type="GO" id="GO:0065002">
    <property type="term" value="P:intracellular protein transmembrane transport"/>
    <property type="evidence" value="ECO:0007669"/>
    <property type="project" value="TreeGrafter"/>
</dbReference>
<dbReference type="PANTHER" id="PTHR30371">
    <property type="entry name" value="SEC-INDEPENDENT PROTEIN TRANSLOCASE PROTEIN TATC"/>
    <property type="match status" value="1"/>
</dbReference>
<evidence type="ECO:0000313" key="6">
    <source>
        <dbReference type="EMBL" id="SVB97911.1"/>
    </source>
</evidence>
<comment type="subcellular location">
    <subcellularLocation>
        <location evidence="1">Membrane</location>
        <topology evidence="1">Multi-pass membrane protein</topology>
    </subcellularLocation>
</comment>
<dbReference type="EMBL" id="UINC01066828">
    <property type="protein sequence ID" value="SVB97911.1"/>
    <property type="molecule type" value="Genomic_DNA"/>
</dbReference>
<feature type="transmembrane region" description="Helical" evidence="5">
    <location>
        <begin position="195"/>
        <end position="211"/>
    </location>
</feature>
<evidence type="ECO:0000256" key="1">
    <source>
        <dbReference type="ARBA" id="ARBA00004141"/>
    </source>
</evidence>
<protein>
    <recommendedName>
        <fullName evidence="7">Sec-independent protein translocase protein TatC</fullName>
    </recommendedName>
</protein>
<dbReference type="PRINTS" id="PR01840">
    <property type="entry name" value="TATCFAMILY"/>
</dbReference>
<feature type="transmembrane region" description="Helical" evidence="5">
    <location>
        <begin position="74"/>
        <end position="95"/>
    </location>
</feature>
<feature type="transmembrane region" description="Helical" evidence="5">
    <location>
        <begin position="21"/>
        <end position="41"/>
    </location>
</feature>
<dbReference type="NCBIfam" id="TIGR00945">
    <property type="entry name" value="tatC"/>
    <property type="match status" value="1"/>
</dbReference>
<organism evidence="6">
    <name type="scientific">marine metagenome</name>
    <dbReference type="NCBI Taxonomy" id="408172"/>
    <lineage>
        <taxon>unclassified sequences</taxon>
        <taxon>metagenomes</taxon>
        <taxon>ecological metagenomes</taxon>
    </lineage>
</organism>
<keyword evidence="2 5" id="KW-0812">Transmembrane</keyword>
<reference evidence="6" key="1">
    <citation type="submission" date="2018-05" db="EMBL/GenBank/DDBJ databases">
        <authorList>
            <person name="Lanie J.A."/>
            <person name="Ng W.-L."/>
            <person name="Kazmierczak K.M."/>
            <person name="Andrzejewski T.M."/>
            <person name="Davidsen T.M."/>
            <person name="Wayne K.J."/>
            <person name="Tettelin H."/>
            <person name="Glass J.I."/>
            <person name="Rusch D."/>
            <person name="Podicherti R."/>
            <person name="Tsui H.-C.T."/>
            <person name="Winkler M.E."/>
        </authorList>
    </citation>
    <scope>NUCLEOTIDE SEQUENCE</scope>
</reference>
<dbReference type="GO" id="GO:0043953">
    <property type="term" value="P:protein transport by the Tat complex"/>
    <property type="evidence" value="ECO:0007669"/>
    <property type="project" value="TreeGrafter"/>
</dbReference>
<accession>A0A382IGY2</accession>
<dbReference type="InterPro" id="IPR002033">
    <property type="entry name" value="TatC"/>
</dbReference>
<dbReference type="Pfam" id="PF00902">
    <property type="entry name" value="TatC"/>
    <property type="match status" value="1"/>
</dbReference>
<feature type="transmembrane region" description="Helical" evidence="5">
    <location>
        <begin position="107"/>
        <end position="129"/>
    </location>
</feature>
<feature type="transmembrane region" description="Helical" evidence="5">
    <location>
        <begin position="161"/>
        <end position="183"/>
    </location>
</feature>
<name>A0A382IGY2_9ZZZZ</name>
<evidence type="ECO:0000256" key="4">
    <source>
        <dbReference type="ARBA" id="ARBA00023136"/>
    </source>
</evidence>
<dbReference type="InterPro" id="IPR019820">
    <property type="entry name" value="Sec-indep_translocase_CS"/>
</dbReference>